<proteinExistence type="predicted"/>
<gene>
    <name evidence="3" type="ORF">KP509_03G081900</name>
</gene>
<feature type="coiled-coil region" evidence="1">
    <location>
        <begin position="135"/>
        <end position="201"/>
    </location>
</feature>
<organism evidence="3 4">
    <name type="scientific">Ceratopteris richardii</name>
    <name type="common">Triangle waterfern</name>
    <dbReference type="NCBI Taxonomy" id="49495"/>
    <lineage>
        <taxon>Eukaryota</taxon>
        <taxon>Viridiplantae</taxon>
        <taxon>Streptophyta</taxon>
        <taxon>Embryophyta</taxon>
        <taxon>Tracheophyta</taxon>
        <taxon>Polypodiopsida</taxon>
        <taxon>Polypodiidae</taxon>
        <taxon>Polypodiales</taxon>
        <taxon>Pteridineae</taxon>
        <taxon>Pteridaceae</taxon>
        <taxon>Parkerioideae</taxon>
        <taxon>Ceratopteris</taxon>
    </lineage>
</organism>
<feature type="region of interest" description="Disordered" evidence="2">
    <location>
        <begin position="257"/>
        <end position="283"/>
    </location>
</feature>
<keyword evidence="1" id="KW-0175">Coiled coil</keyword>
<comment type="caution">
    <text evidence="3">The sequence shown here is derived from an EMBL/GenBank/DDBJ whole genome shotgun (WGS) entry which is preliminary data.</text>
</comment>
<name>A0A8T2V5J6_CERRI</name>
<evidence type="ECO:0000313" key="4">
    <source>
        <dbReference type="Proteomes" id="UP000825935"/>
    </source>
</evidence>
<reference evidence="3" key="1">
    <citation type="submission" date="2021-08" db="EMBL/GenBank/DDBJ databases">
        <title>WGS assembly of Ceratopteris richardii.</title>
        <authorList>
            <person name="Marchant D.B."/>
            <person name="Chen G."/>
            <person name="Jenkins J."/>
            <person name="Shu S."/>
            <person name="Leebens-Mack J."/>
            <person name="Grimwood J."/>
            <person name="Schmutz J."/>
            <person name="Soltis P."/>
            <person name="Soltis D."/>
            <person name="Chen Z.-H."/>
        </authorList>
    </citation>
    <scope>NUCLEOTIDE SEQUENCE</scope>
    <source>
        <strain evidence="3">Whitten #5841</strain>
        <tissue evidence="3">Leaf</tissue>
    </source>
</reference>
<dbReference type="AlphaFoldDB" id="A0A8T2V5J6"/>
<evidence type="ECO:0000256" key="2">
    <source>
        <dbReference type="SAM" id="MobiDB-lite"/>
    </source>
</evidence>
<dbReference type="Proteomes" id="UP000825935">
    <property type="component" value="Chromosome 3"/>
</dbReference>
<evidence type="ECO:0000256" key="1">
    <source>
        <dbReference type="SAM" id="Coils"/>
    </source>
</evidence>
<keyword evidence="4" id="KW-1185">Reference proteome</keyword>
<sequence>MATASPSTMPPYHQPASVTIQSTAASQTPISADVQPASKSMNEDPWALVVTALMVTVMASHRPSAAASTVLLNVFRPLMEGWSSARAEARHWKEKTQSSLASHHQRTGELAHHNRNLKSELENLKVRLTEGGAKAQTLKMEHSAVRESIASLEKKLAEAEAALVACRESHAKEKRARQEEKEAIDKTIEETRTACEKLSKETDDELTGLHAHYQPKIKEYEASIHELQEKDKVSREAQEALKRQVEEMVGKELNLQQRSTELNTTRDTLQRQLQYQRSRTIRR</sequence>
<dbReference type="EMBL" id="CM035408">
    <property type="protein sequence ID" value="KAH7442318.1"/>
    <property type="molecule type" value="Genomic_DNA"/>
</dbReference>
<dbReference type="OMA" id="QQESHAR"/>
<evidence type="ECO:0000313" key="3">
    <source>
        <dbReference type="EMBL" id="KAH7442318.1"/>
    </source>
</evidence>
<dbReference type="Gene3D" id="6.10.250.1080">
    <property type="match status" value="1"/>
</dbReference>
<accession>A0A8T2V5J6</accession>
<protein>
    <submittedName>
        <fullName evidence="3">Uncharacterized protein</fullName>
    </submittedName>
</protein>